<dbReference type="GO" id="GO:0030942">
    <property type="term" value="F:endoplasmic reticulum signal peptide binding"/>
    <property type="evidence" value="ECO:0007669"/>
    <property type="project" value="UniProtKB-UniRule"/>
</dbReference>
<feature type="compositionally biased region" description="Basic residues" evidence="8">
    <location>
        <begin position="113"/>
        <end position="131"/>
    </location>
</feature>
<dbReference type="InterPro" id="IPR009018">
    <property type="entry name" value="Signal_recog_particle_SRP9/14"/>
</dbReference>
<dbReference type="SUPFAM" id="SSF54762">
    <property type="entry name" value="Signal recognition particle alu RNA binding heterodimer, SRP9/14"/>
    <property type="match status" value="1"/>
</dbReference>
<comment type="subunit">
    <text evidence="7">Component of a fungal signal recognition particle (SRP) complex that consists of a 7SL RNA molecule (scR1) and at least six protein subunits: SRP72, SRP68, SRP54, SEC65, SRP21 and SRP14.</text>
</comment>
<feature type="region of interest" description="Disordered" evidence="8">
    <location>
        <begin position="111"/>
        <end position="141"/>
    </location>
</feature>
<keyword evidence="5 7" id="KW-0733">Signal recognition particle</keyword>
<dbReference type="InterPro" id="IPR003210">
    <property type="entry name" value="Signal_recog_particle_SRP14"/>
</dbReference>
<evidence type="ECO:0000256" key="1">
    <source>
        <dbReference type="ARBA" id="ARBA00004496"/>
    </source>
</evidence>
<dbReference type="EMBL" id="ML978123">
    <property type="protein sequence ID" value="KAF2101947.1"/>
    <property type="molecule type" value="Genomic_DNA"/>
</dbReference>
<comment type="similarity">
    <text evidence="2 7">Belongs to the SRP14 family.</text>
</comment>
<dbReference type="GO" id="GO:0008312">
    <property type="term" value="F:7S RNA binding"/>
    <property type="evidence" value="ECO:0007669"/>
    <property type="project" value="UniProtKB-UniRule"/>
</dbReference>
<dbReference type="GO" id="GO:0005786">
    <property type="term" value="C:signal recognition particle, endoplasmic reticulum targeting"/>
    <property type="evidence" value="ECO:0007669"/>
    <property type="project" value="UniProtKB-UniRule"/>
</dbReference>
<gene>
    <name evidence="9" type="ORF">NA57DRAFT_73386</name>
</gene>
<evidence type="ECO:0000256" key="8">
    <source>
        <dbReference type="SAM" id="MobiDB-lite"/>
    </source>
</evidence>
<keyword evidence="4 7" id="KW-0694">RNA-binding</keyword>
<comment type="subcellular location">
    <subcellularLocation>
        <location evidence="1 7">Cytoplasm</location>
    </subcellularLocation>
</comment>
<protein>
    <recommendedName>
        <fullName evidence="7">Signal recognition particle subunit SRP14</fullName>
    </recommendedName>
    <alternativeName>
        <fullName evidence="7">Signal recognition particle 14 kDa protein</fullName>
    </alternativeName>
</protein>
<evidence type="ECO:0000256" key="2">
    <source>
        <dbReference type="ARBA" id="ARBA00010349"/>
    </source>
</evidence>
<dbReference type="AlphaFoldDB" id="A0A9P4ILI4"/>
<keyword evidence="10" id="KW-1185">Reference proteome</keyword>
<dbReference type="Pfam" id="PF02290">
    <property type="entry name" value="SRP14"/>
    <property type="match status" value="1"/>
</dbReference>
<keyword evidence="6 7" id="KW-0687">Ribonucleoprotein</keyword>
<accession>A0A9P4ILI4</accession>
<name>A0A9P4ILI4_9PEZI</name>
<sequence length="141" mass="15648">MSSSHLSHDEFFTKLGELFEANRQAGKGSIFLTQKRLNYDTPSLASTPTTTPDDPLRDLHPESPLPVIIRASNGKWKDEKASKIKLSTIVQPDALEGFYIRYADVCKGGMQALKKRDRSKRKRDKAKKKKGSGAADGDKKG</sequence>
<dbReference type="PANTHER" id="PTHR12013">
    <property type="entry name" value="SIGNAL RECOGNITION PARTICLE 14 KD PROTEIN"/>
    <property type="match status" value="1"/>
</dbReference>
<dbReference type="Proteomes" id="UP000799772">
    <property type="component" value="Unassembled WGS sequence"/>
</dbReference>
<keyword evidence="3 7" id="KW-0963">Cytoplasm</keyword>
<dbReference type="GO" id="GO:0006614">
    <property type="term" value="P:SRP-dependent cotranslational protein targeting to membrane"/>
    <property type="evidence" value="ECO:0007669"/>
    <property type="project" value="UniProtKB-UniRule"/>
</dbReference>
<evidence type="ECO:0000256" key="4">
    <source>
        <dbReference type="ARBA" id="ARBA00022884"/>
    </source>
</evidence>
<proteinExistence type="inferred from homology"/>
<evidence type="ECO:0000313" key="10">
    <source>
        <dbReference type="Proteomes" id="UP000799772"/>
    </source>
</evidence>
<feature type="region of interest" description="Disordered" evidence="8">
    <location>
        <begin position="40"/>
        <end position="62"/>
    </location>
</feature>
<dbReference type="OrthoDB" id="19209at2759"/>
<evidence type="ECO:0000256" key="6">
    <source>
        <dbReference type="ARBA" id="ARBA00023274"/>
    </source>
</evidence>
<evidence type="ECO:0000256" key="7">
    <source>
        <dbReference type="RuleBase" id="RU368100"/>
    </source>
</evidence>
<dbReference type="Gene3D" id="3.30.720.10">
    <property type="entry name" value="Signal recognition particle alu RNA binding heterodimer, srp9/1"/>
    <property type="match status" value="1"/>
</dbReference>
<evidence type="ECO:0000256" key="5">
    <source>
        <dbReference type="ARBA" id="ARBA00023135"/>
    </source>
</evidence>
<organism evidence="9 10">
    <name type="scientific">Rhizodiscina lignyota</name>
    <dbReference type="NCBI Taxonomy" id="1504668"/>
    <lineage>
        <taxon>Eukaryota</taxon>
        <taxon>Fungi</taxon>
        <taxon>Dikarya</taxon>
        <taxon>Ascomycota</taxon>
        <taxon>Pezizomycotina</taxon>
        <taxon>Dothideomycetes</taxon>
        <taxon>Pleosporomycetidae</taxon>
        <taxon>Aulographales</taxon>
        <taxon>Rhizodiscinaceae</taxon>
        <taxon>Rhizodiscina</taxon>
    </lineage>
</organism>
<evidence type="ECO:0000256" key="3">
    <source>
        <dbReference type="ARBA" id="ARBA00022490"/>
    </source>
</evidence>
<evidence type="ECO:0000313" key="9">
    <source>
        <dbReference type="EMBL" id="KAF2101947.1"/>
    </source>
</evidence>
<comment type="caution">
    <text evidence="9">The sequence shown here is derived from an EMBL/GenBank/DDBJ whole genome shotgun (WGS) entry which is preliminary data.</text>
</comment>
<feature type="compositionally biased region" description="Low complexity" evidence="8">
    <location>
        <begin position="40"/>
        <end position="53"/>
    </location>
</feature>
<reference evidence="9" key="1">
    <citation type="journal article" date="2020" name="Stud. Mycol.">
        <title>101 Dothideomycetes genomes: a test case for predicting lifestyles and emergence of pathogens.</title>
        <authorList>
            <person name="Haridas S."/>
            <person name="Albert R."/>
            <person name="Binder M."/>
            <person name="Bloem J."/>
            <person name="Labutti K."/>
            <person name="Salamov A."/>
            <person name="Andreopoulos B."/>
            <person name="Baker S."/>
            <person name="Barry K."/>
            <person name="Bills G."/>
            <person name="Bluhm B."/>
            <person name="Cannon C."/>
            <person name="Castanera R."/>
            <person name="Culley D."/>
            <person name="Daum C."/>
            <person name="Ezra D."/>
            <person name="Gonzalez J."/>
            <person name="Henrissat B."/>
            <person name="Kuo A."/>
            <person name="Liang C."/>
            <person name="Lipzen A."/>
            <person name="Lutzoni F."/>
            <person name="Magnuson J."/>
            <person name="Mondo S."/>
            <person name="Nolan M."/>
            <person name="Ohm R."/>
            <person name="Pangilinan J."/>
            <person name="Park H.-J."/>
            <person name="Ramirez L."/>
            <person name="Alfaro M."/>
            <person name="Sun H."/>
            <person name="Tritt A."/>
            <person name="Yoshinaga Y."/>
            <person name="Zwiers L.-H."/>
            <person name="Turgeon B."/>
            <person name="Goodwin S."/>
            <person name="Spatafora J."/>
            <person name="Crous P."/>
            <person name="Grigoriev I."/>
        </authorList>
    </citation>
    <scope>NUCLEOTIDE SEQUENCE</scope>
    <source>
        <strain evidence="9">CBS 133067</strain>
    </source>
</reference>
<comment type="function">
    <text evidence="7">Component of the signal recognition particle (SRP) complex, a ribonucleoprotein complex that mediates the cotranslational targeting of secretory and membrane proteins to the endoplasmic reticulum (ER).</text>
</comment>